<dbReference type="Proteomes" id="UP000288216">
    <property type="component" value="Unassembled WGS sequence"/>
</dbReference>
<dbReference type="GO" id="GO:0042273">
    <property type="term" value="P:ribosomal large subunit biogenesis"/>
    <property type="evidence" value="ECO:0007669"/>
    <property type="project" value="TreeGrafter"/>
</dbReference>
<dbReference type="OMA" id="NAQFLFN"/>
<evidence type="ECO:0000256" key="4">
    <source>
        <dbReference type="ARBA" id="ARBA00023242"/>
    </source>
</evidence>
<keyword evidence="8" id="KW-1185">Reference proteome</keyword>
<name>A0A401Q086_SCYTO</name>
<evidence type="ECO:0000256" key="3">
    <source>
        <dbReference type="ARBA" id="ARBA00022517"/>
    </source>
</evidence>
<accession>A0A401Q086</accession>
<protein>
    <recommendedName>
        <fullName evidence="5">Ribosome biogenesis regulatory protein</fullName>
    </recommendedName>
</protein>
<reference evidence="7 8" key="1">
    <citation type="journal article" date="2018" name="Nat. Ecol. Evol.">
        <title>Shark genomes provide insights into elasmobranch evolution and the origin of vertebrates.</title>
        <authorList>
            <person name="Hara Y"/>
            <person name="Yamaguchi K"/>
            <person name="Onimaru K"/>
            <person name="Kadota M"/>
            <person name="Koyanagi M"/>
            <person name="Keeley SD"/>
            <person name="Tatsumi K"/>
            <person name="Tanaka K"/>
            <person name="Motone F"/>
            <person name="Kageyama Y"/>
            <person name="Nozu R"/>
            <person name="Adachi N"/>
            <person name="Nishimura O"/>
            <person name="Nakagawa R"/>
            <person name="Tanegashima C"/>
            <person name="Kiyatake I"/>
            <person name="Matsumoto R"/>
            <person name="Murakumo K"/>
            <person name="Nishida K"/>
            <person name="Terakita A"/>
            <person name="Kuratani S"/>
            <person name="Sato K"/>
            <person name="Hyodo S Kuraku.S."/>
        </authorList>
    </citation>
    <scope>NUCLEOTIDE SEQUENCE [LARGE SCALE GENOMIC DNA]</scope>
</reference>
<evidence type="ECO:0000313" key="8">
    <source>
        <dbReference type="Proteomes" id="UP000288216"/>
    </source>
</evidence>
<keyword evidence="4 5" id="KW-0539">Nucleus</keyword>
<gene>
    <name evidence="7" type="ORF">scyTo_0017784</name>
</gene>
<proteinExistence type="inferred from homology"/>
<dbReference type="Pfam" id="PF04939">
    <property type="entry name" value="RRS1"/>
    <property type="match status" value="1"/>
</dbReference>
<dbReference type="OrthoDB" id="28455at2759"/>
<feature type="compositionally biased region" description="Basic residues" evidence="6">
    <location>
        <begin position="299"/>
        <end position="335"/>
    </location>
</feature>
<dbReference type="InterPro" id="IPR007023">
    <property type="entry name" value="Ribosom_reg"/>
</dbReference>
<dbReference type="GO" id="GO:0000447">
    <property type="term" value="P:endonucleolytic cleavage in ITS1 to separate SSU-rRNA from 5.8S rRNA and LSU-rRNA from tricistronic rRNA transcript (SSU-rRNA, 5.8S rRNA, LSU-rRNA)"/>
    <property type="evidence" value="ECO:0007669"/>
    <property type="project" value="TreeGrafter"/>
</dbReference>
<dbReference type="EMBL" id="BFAA01011848">
    <property type="protein sequence ID" value="GCB78776.1"/>
    <property type="molecule type" value="Genomic_DNA"/>
</dbReference>
<evidence type="ECO:0000256" key="2">
    <source>
        <dbReference type="ARBA" id="ARBA00010077"/>
    </source>
</evidence>
<comment type="caution">
    <text evidence="7">The sequence shown here is derived from an EMBL/GenBank/DDBJ whole genome shotgun (WGS) entry which is preliminary data.</text>
</comment>
<keyword evidence="3 5" id="KW-0690">Ribosome biogenesis</keyword>
<dbReference type="AlphaFoldDB" id="A0A401Q086"/>
<feature type="region of interest" description="Disordered" evidence="6">
    <location>
        <begin position="230"/>
        <end position="257"/>
    </location>
</feature>
<feature type="compositionally biased region" description="Basic and acidic residues" evidence="6">
    <location>
        <begin position="232"/>
        <end position="244"/>
    </location>
</feature>
<comment type="subcellular location">
    <subcellularLocation>
        <location evidence="1 5">Nucleus</location>
    </subcellularLocation>
</comment>
<comment type="function">
    <text evidence="5">Involved in ribosomal large subunit assembly.</text>
</comment>
<dbReference type="STRING" id="75743.A0A401Q086"/>
<evidence type="ECO:0000313" key="7">
    <source>
        <dbReference type="EMBL" id="GCB78776.1"/>
    </source>
</evidence>
<feature type="region of interest" description="Disordered" evidence="6">
    <location>
        <begin position="272"/>
        <end position="335"/>
    </location>
</feature>
<comment type="similarity">
    <text evidence="2 5">Belongs to the RRS1 family.</text>
</comment>
<sequence length="335" mass="38329">MAALIEDVLAEAERSGPGGLRSIHVEKPLELQFDLGNLTALDSNPLKPGSFRQDPEEFLRSLARDNTQLLVNAIWQLPSERQNEAIVAKLPQPTTRIPREKALPKTRPPTRWEEFAKLKGIQKKKKSNLAWDKEKKEWRRRWGYKRANDETKDWVIEVPETADPNEDQFAKRVTAKKERVAKNELSRLRNIARAQKSKVPGVGLAPTDQPSKVDLSKAIHVAKAATASVGKFQDKLPKEKEQRNAGKKRKFEPLIGDFSAERQKQLELLKIMSNKKPKLDLTRAVNRQLREDEQEEAAKRRKMHPKGRQGGKGHNQNRRKGQGRKPTTKQRGNRK</sequence>
<dbReference type="GO" id="GO:0030687">
    <property type="term" value="C:preribosome, large subunit precursor"/>
    <property type="evidence" value="ECO:0007669"/>
    <property type="project" value="TreeGrafter"/>
</dbReference>
<organism evidence="7 8">
    <name type="scientific">Scyliorhinus torazame</name>
    <name type="common">Cloudy catshark</name>
    <name type="synonym">Catulus torazame</name>
    <dbReference type="NCBI Taxonomy" id="75743"/>
    <lineage>
        <taxon>Eukaryota</taxon>
        <taxon>Metazoa</taxon>
        <taxon>Chordata</taxon>
        <taxon>Craniata</taxon>
        <taxon>Vertebrata</taxon>
        <taxon>Chondrichthyes</taxon>
        <taxon>Elasmobranchii</taxon>
        <taxon>Galeomorphii</taxon>
        <taxon>Galeoidea</taxon>
        <taxon>Carcharhiniformes</taxon>
        <taxon>Scyliorhinidae</taxon>
        <taxon>Scyliorhinus</taxon>
    </lineage>
</organism>
<dbReference type="PANTHER" id="PTHR17602:SF4">
    <property type="entry name" value="RIBOSOME BIOGENESIS REGULATORY PROTEIN HOMOLOG"/>
    <property type="match status" value="1"/>
</dbReference>
<evidence type="ECO:0000256" key="6">
    <source>
        <dbReference type="SAM" id="MobiDB-lite"/>
    </source>
</evidence>
<dbReference type="PANTHER" id="PTHR17602">
    <property type="entry name" value="RIBOSOME BIOGENESIS REGULATORY PROTEIN"/>
    <property type="match status" value="1"/>
</dbReference>
<dbReference type="GO" id="GO:0005730">
    <property type="term" value="C:nucleolus"/>
    <property type="evidence" value="ECO:0007669"/>
    <property type="project" value="TreeGrafter"/>
</dbReference>
<evidence type="ECO:0000256" key="5">
    <source>
        <dbReference type="RuleBase" id="RU364132"/>
    </source>
</evidence>
<evidence type="ECO:0000256" key="1">
    <source>
        <dbReference type="ARBA" id="ARBA00004123"/>
    </source>
</evidence>